<comment type="caution">
    <text evidence="1">The sequence shown here is derived from an EMBL/GenBank/DDBJ whole genome shotgun (WGS) entry which is preliminary data.</text>
</comment>
<evidence type="ECO:0000313" key="1">
    <source>
        <dbReference type="EMBL" id="GFS40266.1"/>
    </source>
</evidence>
<evidence type="ECO:0000313" key="2">
    <source>
        <dbReference type="Proteomes" id="UP000887013"/>
    </source>
</evidence>
<dbReference type="EMBL" id="BMAW01043610">
    <property type="protein sequence ID" value="GFS40266.1"/>
    <property type="molecule type" value="Genomic_DNA"/>
</dbReference>
<keyword evidence="2" id="KW-1185">Reference proteome</keyword>
<accession>A0A8X6ICG8</accession>
<protein>
    <submittedName>
        <fullName evidence="1">Uncharacterized protein</fullName>
    </submittedName>
</protein>
<sequence>MAGFSAVLPRILAGAVWYRFLCTSRIKFACHGVLRAVASVLSCSLRVPASVSWPKAVAKAVAAVCTTKRKAAVPGNAFFCRKFLCLTTTSCACRMCFCWFAAGSWYVMSASYGVLQAGKCV</sequence>
<gene>
    <name evidence="1" type="ORF">NPIL_377821</name>
</gene>
<dbReference type="Proteomes" id="UP000887013">
    <property type="component" value="Unassembled WGS sequence"/>
</dbReference>
<dbReference type="AlphaFoldDB" id="A0A8X6ICG8"/>
<organism evidence="1 2">
    <name type="scientific">Nephila pilipes</name>
    <name type="common">Giant wood spider</name>
    <name type="synonym">Nephila maculata</name>
    <dbReference type="NCBI Taxonomy" id="299642"/>
    <lineage>
        <taxon>Eukaryota</taxon>
        <taxon>Metazoa</taxon>
        <taxon>Ecdysozoa</taxon>
        <taxon>Arthropoda</taxon>
        <taxon>Chelicerata</taxon>
        <taxon>Arachnida</taxon>
        <taxon>Araneae</taxon>
        <taxon>Araneomorphae</taxon>
        <taxon>Entelegynae</taxon>
        <taxon>Araneoidea</taxon>
        <taxon>Nephilidae</taxon>
        <taxon>Nephila</taxon>
    </lineage>
</organism>
<name>A0A8X6ICG8_NEPPI</name>
<reference evidence="1" key="1">
    <citation type="submission" date="2020-08" db="EMBL/GenBank/DDBJ databases">
        <title>Multicomponent nature underlies the extraordinary mechanical properties of spider dragline silk.</title>
        <authorList>
            <person name="Kono N."/>
            <person name="Nakamura H."/>
            <person name="Mori M."/>
            <person name="Yoshida Y."/>
            <person name="Ohtoshi R."/>
            <person name="Malay A.D."/>
            <person name="Moran D.A.P."/>
            <person name="Tomita M."/>
            <person name="Numata K."/>
            <person name="Arakawa K."/>
        </authorList>
    </citation>
    <scope>NUCLEOTIDE SEQUENCE</scope>
</reference>
<proteinExistence type="predicted"/>